<keyword evidence="4" id="KW-0808">Transferase</keyword>
<evidence type="ECO:0000256" key="5">
    <source>
        <dbReference type="ARBA" id="ARBA00022968"/>
    </source>
</evidence>
<dbReference type="Proteomes" id="UP000289340">
    <property type="component" value="Chromosome 15"/>
</dbReference>
<gene>
    <name evidence="10" type="ORF">D0Y65_040717</name>
</gene>
<evidence type="ECO:0000256" key="1">
    <source>
        <dbReference type="ARBA" id="ARBA00004606"/>
    </source>
</evidence>
<name>A0A445GSP3_GLYSO</name>
<comment type="similarity">
    <text evidence="2">Belongs to the methyltransferase superfamily.</text>
</comment>
<evidence type="ECO:0000256" key="2">
    <source>
        <dbReference type="ARBA" id="ARBA00008361"/>
    </source>
</evidence>
<evidence type="ECO:0000256" key="8">
    <source>
        <dbReference type="SAM" id="MobiDB-lite"/>
    </source>
</evidence>
<dbReference type="Pfam" id="PF03141">
    <property type="entry name" value="Methyltransf_29"/>
    <property type="match status" value="1"/>
</dbReference>
<evidence type="ECO:0000256" key="9">
    <source>
        <dbReference type="SAM" id="Phobius"/>
    </source>
</evidence>
<sequence>MGNEAHDQQYSNKLQAYGHSQKHKLKSILLVILTNLVTIYIFTGPISFLYHSSTSPRDSNSILMELNSTKAQLVATHSLLSELHHRLNSSNLLVQALLIDLTRQQEKQSNSADQNQVSLKVGSDELSFALGPHKLPFGYSPRIGSDEIHLPAGASCMRLHEELTQYMAYEIGGECPMDDVLAQRLMLKGCEPFPRRRCRPKSPTNYVEPTPLPESLWTTPPDTSIVWDAYACKSYQCLIDRKNKPGSYDCKNCFDLQGEEKSKWIFDDGGLDFGIDQVLATKAMGTVRVGLDIGGETGTFAARMRERNVIIITSTLNLDGPFNNIIASRGLVPMHISISQRFPFFDNTLDIVHSMDVLSNWIPDTMLEFVLYDVYRVLRPGGLFWLDHFFCFGSQLNKTYVPMLDRIGFNRLRWHVGTKLDRKNVFRGGHNSSHVGDNDDDHGDNHDDGDSSSSNNDSDDDDNHDDDHDNDGINTNGDHVSGDDNSHDGDGDSYSDGDGCDNNFVVN</sequence>
<comment type="subcellular location">
    <subcellularLocation>
        <location evidence="7">Endomembrane system</location>
        <topology evidence="7">Single-pass membrane protein</topology>
    </subcellularLocation>
    <subcellularLocation>
        <location evidence="1">Membrane</location>
        <topology evidence="1">Single-pass type II membrane protein</topology>
    </subcellularLocation>
</comment>
<reference evidence="10 11" key="1">
    <citation type="submission" date="2018-09" db="EMBL/GenBank/DDBJ databases">
        <title>A high-quality reference genome of wild soybean provides a powerful tool to mine soybean genomes.</title>
        <authorList>
            <person name="Xie M."/>
            <person name="Chung C.Y.L."/>
            <person name="Li M.-W."/>
            <person name="Wong F.-L."/>
            <person name="Chan T.-F."/>
            <person name="Lam H.-M."/>
        </authorList>
    </citation>
    <scope>NUCLEOTIDE SEQUENCE [LARGE SCALE GENOMIC DNA]</scope>
    <source>
        <strain evidence="11">cv. W05</strain>
        <tissue evidence="10">Hypocotyl of etiolated seedlings</tissue>
    </source>
</reference>
<comment type="caution">
    <text evidence="10">The sequence shown here is derived from an EMBL/GenBank/DDBJ whole genome shotgun (WGS) entry which is preliminary data.</text>
</comment>
<organism evidence="10 11">
    <name type="scientific">Glycine soja</name>
    <name type="common">Wild soybean</name>
    <dbReference type="NCBI Taxonomy" id="3848"/>
    <lineage>
        <taxon>Eukaryota</taxon>
        <taxon>Viridiplantae</taxon>
        <taxon>Streptophyta</taxon>
        <taxon>Embryophyta</taxon>
        <taxon>Tracheophyta</taxon>
        <taxon>Spermatophyta</taxon>
        <taxon>Magnoliopsida</taxon>
        <taxon>eudicotyledons</taxon>
        <taxon>Gunneridae</taxon>
        <taxon>Pentapetalae</taxon>
        <taxon>rosids</taxon>
        <taxon>fabids</taxon>
        <taxon>Fabales</taxon>
        <taxon>Fabaceae</taxon>
        <taxon>Papilionoideae</taxon>
        <taxon>50 kb inversion clade</taxon>
        <taxon>NPAAA clade</taxon>
        <taxon>indigoferoid/millettioid clade</taxon>
        <taxon>Phaseoleae</taxon>
        <taxon>Glycine</taxon>
        <taxon>Glycine subgen. Soja</taxon>
    </lineage>
</organism>
<dbReference type="InterPro" id="IPR004159">
    <property type="entry name" value="Put_SAM_MeTrfase"/>
</dbReference>
<dbReference type="PANTHER" id="PTHR44067:SF10">
    <property type="entry name" value="S-ADENOSYL-L-METHIONINE-DEPENDENT METHYLTRANSFERASE SUPERFAMILY PROTEIN"/>
    <property type="match status" value="1"/>
</dbReference>
<keyword evidence="11" id="KW-1185">Reference proteome</keyword>
<evidence type="ECO:0008006" key="12">
    <source>
        <dbReference type="Google" id="ProtNLM"/>
    </source>
</evidence>
<dbReference type="InterPro" id="IPR053223">
    <property type="entry name" value="Prob_Methyltransferase"/>
</dbReference>
<dbReference type="EMBL" id="QZWG01000015">
    <property type="protein sequence ID" value="RZB64301.1"/>
    <property type="molecule type" value="Genomic_DNA"/>
</dbReference>
<keyword evidence="6" id="KW-0325">Glycoprotein</keyword>
<proteinExistence type="inferred from homology"/>
<feature type="region of interest" description="Disordered" evidence="8">
    <location>
        <begin position="427"/>
        <end position="507"/>
    </location>
</feature>
<dbReference type="GO" id="GO:0016020">
    <property type="term" value="C:membrane"/>
    <property type="evidence" value="ECO:0007669"/>
    <property type="project" value="UniProtKB-SubCell"/>
</dbReference>
<evidence type="ECO:0000313" key="11">
    <source>
        <dbReference type="Proteomes" id="UP000289340"/>
    </source>
</evidence>
<evidence type="ECO:0000256" key="4">
    <source>
        <dbReference type="ARBA" id="ARBA00022679"/>
    </source>
</evidence>
<dbReference type="GO" id="GO:0008168">
    <property type="term" value="F:methyltransferase activity"/>
    <property type="evidence" value="ECO:0007669"/>
    <property type="project" value="UniProtKB-KW"/>
</dbReference>
<dbReference type="AlphaFoldDB" id="A0A445GSP3"/>
<keyword evidence="9" id="KW-0812">Transmembrane</keyword>
<evidence type="ECO:0000256" key="3">
    <source>
        <dbReference type="ARBA" id="ARBA00022603"/>
    </source>
</evidence>
<dbReference type="GO" id="GO:0032259">
    <property type="term" value="P:methylation"/>
    <property type="evidence" value="ECO:0007669"/>
    <property type="project" value="UniProtKB-KW"/>
</dbReference>
<keyword evidence="5" id="KW-0735">Signal-anchor</keyword>
<dbReference type="GO" id="GO:0012505">
    <property type="term" value="C:endomembrane system"/>
    <property type="evidence" value="ECO:0007669"/>
    <property type="project" value="UniProtKB-SubCell"/>
</dbReference>
<dbReference type="PANTHER" id="PTHR44067">
    <property type="entry name" value="S-ADENOSYL-L-METHIONINE-DEPENDENT METHYLTRANSFERASE SUPERFAMILY PROTEIN-RELATED"/>
    <property type="match status" value="1"/>
</dbReference>
<keyword evidence="9" id="KW-1133">Transmembrane helix</keyword>
<evidence type="ECO:0000313" key="10">
    <source>
        <dbReference type="EMBL" id="RZB64301.1"/>
    </source>
</evidence>
<keyword evidence="3" id="KW-0489">Methyltransferase</keyword>
<feature type="compositionally biased region" description="Basic and acidic residues" evidence="8">
    <location>
        <begin position="480"/>
        <end position="490"/>
    </location>
</feature>
<dbReference type="SUPFAM" id="SSF53335">
    <property type="entry name" value="S-adenosyl-L-methionine-dependent methyltransferases"/>
    <property type="match status" value="1"/>
</dbReference>
<dbReference type="InterPro" id="IPR029063">
    <property type="entry name" value="SAM-dependent_MTases_sf"/>
</dbReference>
<accession>A0A445GSP3</accession>
<protein>
    <recommendedName>
        <fullName evidence="12">Methyltransferase type 11 domain-containing protein</fullName>
    </recommendedName>
</protein>
<evidence type="ECO:0000256" key="6">
    <source>
        <dbReference type="ARBA" id="ARBA00023180"/>
    </source>
</evidence>
<dbReference type="Gene3D" id="3.40.50.150">
    <property type="entry name" value="Vaccinia Virus protein VP39"/>
    <property type="match status" value="1"/>
</dbReference>
<keyword evidence="9" id="KW-0472">Membrane</keyword>
<feature type="transmembrane region" description="Helical" evidence="9">
    <location>
        <begin position="28"/>
        <end position="50"/>
    </location>
</feature>
<evidence type="ECO:0000256" key="7">
    <source>
        <dbReference type="ARBA" id="ARBA00037847"/>
    </source>
</evidence>